<protein>
    <submittedName>
        <fullName evidence="1">Uncharacterized protein</fullName>
    </submittedName>
</protein>
<reference evidence="1" key="2">
    <citation type="journal article" date="2022" name="New Phytol.">
        <title>Evolutionary transition to the ectomycorrhizal habit in the genomes of a hyperdiverse lineage of mushroom-forming fungi.</title>
        <authorList>
            <person name="Looney B."/>
            <person name="Miyauchi S."/>
            <person name="Morin E."/>
            <person name="Drula E."/>
            <person name="Courty P.E."/>
            <person name="Kohler A."/>
            <person name="Kuo A."/>
            <person name="LaButti K."/>
            <person name="Pangilinan J."/>
            <person name="Lipzen A."/>
            <person name="Riley R."/>
            <person name="Andreopoulos W."/>
            <person name="He G."/>
            <person name="Johnson J."/>
            <person name="Nolan M."/>
            <person name="Tritt A."/>
            <person name="Barry K.W."/>
            <person name="Grigoriev I.V."/>
            <person name="Nagy L.G."/>
            <person name="Hibbett D."/>
            <person name="Henrissat B."/>
            <person name="Matheny P.B."/>
            <person name="Labbe J."/>
            <person name="Martin F.M."/>
        </authorList>
    </citation>
    <scope>NUCLEOTIDE SEQUENCE</scope>
    <source>
        <strain evidence="1">FP105234-sp</strain>
    </source>
</reference>
<gene>
    <name evidence="1" type="ORF">FA95DRAFT_1605624</name>
</gene>
<feature type="non-terminal residue" evidence="1">
    <location>
        <position position="1"/>
    </location>
</feature>
<dbReference type="EMBL" id="MU275894">
    <property type="protein sequence ID" value="KAI0047969.1"/>
    <property type="molecule type" value="Genomic_DNA"/>
</dbReference>
<dbReference type="Proteomes" id="UP000814033">
    <property type="component" value="Unassembled WGS sequence"/>
</dbReference>
<keyword evidence="2" id="KW-1185">Reference proteome</keyword>
<sequence length="131" mass="14100">GHRGANTADGGRAAKISVLDIYVGVAAALFEALGLNLKGYGACPPPTTVILLEFIDAQINGPTMHARKAPAKTLVGAAQYFLFRRAASRGRLPDVEKRYGPLKCYAREGEEELLRQVDMHADLNKVNPAIL</sequence>
<name>A0ACB8RV88_9AGAM</name>
<organism evidence="1 2">
    <name type="scientific">Auriscalpium vulgare</name>
    <dbReference type="NCBI Taxonomy" id="40419"/>
    <lineage>
        <taxon>Eukaryota</taxon>
        <taxon>Fungi</taxon>
        <taxon>Dikarya</taxon>
        <taxon>Basidiomycota</taxon>
        <taxon>Agaricomycotina</taxon>
        <taxon>Agaricomycetes</taxon>
        <taxon>Russulales</taxon>
        <taxon>Auriscalpiaceae</taxon>
        <taxon>Auriscalpium</taxon>
    </lineage>
</organism>
<accession>A0ACB8RV88</accession>
<evidence type="ECO:0000313" key="1">
    <source>
        <dbReference type="EMBL" id="KAI0047969.1"/>
    </source>
</evidence>
<reference evidence="1" key="1">
    <citation type="submission" date="2021-02" db="EMBL/GenBank/DDBJ databases">
        <authorList>
            <consortium name="DOE Joint Genome Institute"/>
            <person name="Ahrendt S."/>
            <person name="Looney B.P."/>
            <person name="Miyauchi S."/>
            <person name="Morin E."/>
            <person name="Drula E."/>
            <person name="Courty P.E."/>
            <person name="Chicoki N."/>
            <person name="Fauchery L."/>
            <person name="Kohler A."/>
            <person name="Kuo A."/>
            <person name="Labutti K."/>
            <person name="Pangilinan J."/>
            <person name="Lipzen A."/>
            <person name="Riley R."/>
            <person name="Andreopoulos W."/>
            <person name="He G."/>
            <person name="Johnson J."/>
            <person name="Barry K.W."/>
            <person name="Grigoriev I.V."/>
            <person name="Nagy L."/>
            <person name="Hibbett D."/>
            <person name="Henrissat B."/>
            <person name="Matheny P.B."/>
            <person name="Labbe J."/>
            <person name="Martin F."/>
        </authorList>
    </citation>
    <scope>NUCLEOTIDE SEQUENCE</scope>
    <source>
        <strain evidence="1">FP105234-sp</strain>
    </source>
</reference>
<evidence type="ECO:0000313" key="2">
    <source>
        <dbReference type="Proteomes" id="UP000814033"/>
    </source>
</evidence>
<proteinExistence type="predicted"/>
<comment type="caution">
    <text evidence="1">The sequence shown here is derived from an EMBL/GenBank/DDBJ whole genome shotgun (WGS) entry which is preliminary data.</text>
</comment>